<dbReference type="InterPro" id="IPR015943">
    <property type="entry name" value="WD40/YVTN_repeat-like_dom_sf"/>
</dbReference>
<dbReference type="OMA" id="MIDGHTR"/>
<keyword evidence="2" id="KW-0677">Repeat</keyword>
<dbReference type="STRING" id="75743.A0A401PY96"/>
<evidence type="ECO:0000256" key="3">
    <source>
        <dbReference type="PROSITE-ProRule" id="PRU00221"/>
    </source>
</evidence>
<dbReference type="GO" id="GO:1990234">
    <property type="term" value="C:transferase complex"/>
    <property type="evidence" value="ECO:0007669"/>
    <property type="project" value="UniProtKB-ARBA"/>
</dbReference>
<dbReference type="SUPFAM" id="SSF50978">
    <property type="entry name" value="WD40 repeat-like"/>
    <property type="match status" value="1"/>
</dbReference>
<dbReference type="Proteomes" id="UP000288216">
    <property type="component" value="Unassembled WGS sequence"/>
</dbReference>
<dbReference type="PRINTS" id="PR00320">
    <property type="entry name" value="GPROTEINBRPT"/>
</dbReference>
<dbReference type="PROSITE" id="PS50082">
    <property type="entry name" value="WD_REPEATS_2"/>
    <property type="match status" value="1"/>
</dbReference>
<keyword evidence="5" id="KW-1185">Reference proteome</keyword>
<dbReference type="InterPro" id="IPR001680">
    <property type="entry name" value="WD40_rpt"/>
</dbReference>
<sequence length="111" mass="12648">MNLLVSGSWDHTAILWDPKATGSWDFTVRVWSLQTMKQKLTLRGHKGNVSCVAFSGIGMLASGSWDKTIRVWDCEDGECKKTLKVIHPKIFIVYEQCYGLDTQRSHGKRNF</sequence>
<dbReference type="OrthoDB" id="674604at2759"/>
<evidence type="ECO:0000256" key="2">
    <source>
        <dbReference type="ARBA" id="ARBA00022737"/>
    </source>
</evidence>
<keyword evidence="1 3" id="KW-0853">WD repeat</keyword>
<name>A0A401PY96_SCYTO</name>
<dbReference type="Pfam" id="PF00400">
    <property type="entry name" value="WD40"/>
    <property type="match status" value="3"/>
</dbReference>
<feature type="repeat" description="WD" evidence="3">
    <location>
        <begin position="42"/>
        <end position="82"/>
    </location>
</feature>
<evidence type="ECO:0000313" key="5">
    <source>
        <dbReference type="Proteomes" id="UP000288216"/>
    </source>
</evidence>
<dbReference type="EMBL" id="BFAA01018281">
    <property type="protein sequence ID" value="GCB78105.1"/>
    <property type="molecule type" value="Genomic_DNA"/>
</dbReference>
<comment type="caution">
    <text evidence="4">The sequence shown here is derived from an EMBL/GenBank/DDBJ whole genome shotgun (WGS) entry which is preliminary data.</text>
</comment>
<dbReference type="PANTHER" id="PTHR22847:SF637">
    <property type="entry name" value="WD REPEAT DOMAIN 5B"/>
    <property type="match status" value="1"/>
</dbReference>
<accession>A0A401PY96</accession>
<protein>
    <submittedName>
        <fullName evidence="4">Uncharacterized protein</fullName>
    </submittedName>
</protein>
<dbReference type="PANTHER" id="PTHR22847">
    <property type="entry name" value="WD40 REPEAT PROTEIN"/>
    <property type="match status" value="1"/>
</dbReference>
<reference evidence="4 5" key="1">
    <citation type="journal article" date="2018" name="Nat. Ecol. Evol.">
        <title>Shark genomes provide insights into elasmobranch evolution and the origin of vertebrates.</title>
        <authorList>
            <person name="Hara Y"/>
            <person name="Yamaguchi K"/>
            <person name="Onimaru K"/>
            <person name="Kadota M"/>
            <person name="Koyanagi M"/>
            <person name="Keeley SD"/>
            <person name="Tatsumi K"/>
            <person name="Tanaka K"/>
            <person name="Motone F"/>
            <person name="Kageyama Y"/>
            <person name="Nozu R"/>
            <person name="Adachi N"/>
            <person name="Nishimura O"/>
            <person name="Nakagawa R"/>
            <person name="Tanegashima C"/>
            <person name="Kiyatake I"/>
            <person name="Matsumoto R"/>
            <person name="Murakumo K"/>
            <person name="Nishida K"/>
            <person name="Terakita A"/>
            <person name="Kuratani S"/>
            <person name="Sato K"/>
            <person name="Hyodo S Kuraku.S."/>
        </authorList>
    </citation>
    <scope>NUCLEOTIDE SEQUENCE [LARGE SCALE GENOMIC DNA]</scope>
</reference>
<evidence type="ECO:0000256" key="1">
    <source>
        <dbReference type="ARBA" id="ARBA00022574"/>
    </source>
</evidence>
<dbReference type="SMART" id="SM00320">
    <property type="entry name" value="WD40"/>
    <property type="match status" value="2"/>
</dbReference>
<proteinExistence type="predicted"/>
<dbReference type="Gene3D" id="2.130.10.10">
    <property type="entry name" value="YVTN repeat-like/Quinoprotein amine dehydrogenase"/>
    <property type="match status" value="1"/>
</dbReference>
<organism evidence="4 5">
    <name type="scientific">Scyliorhinus torazame</name>
    <name type="common">Cloudy catshark</name>
    <name type="synonym">Catulus torazame</name>
    <dbReference type="NCBI Taxonomy" id="75743"/>
    <lineage>
        <taxon>Eukaryota</taxon>
        <taxon>Metazoa</taxon>
        <taxon>Chordata</taxon>
        <taxon>Craniata</taxon>
        <taxon>Vertebrata</taxon>
        <taxon>Chondrichthyes</taxon>
        <taxon>Elasmobranchii</taxon>
        <taxon>Galeomorphii</taxon>
        <taxon>Galeoidea</taxon>
        <taxon>Carcharhiniformes</taxon>
        <taxon>Scyliorhinidae</taxon>
        <taxon>Scyliorhinus</taxon>
    </lineage>
</organism>
<gene>
    <name evidence="4" type="ORF">scyTo_0021170</name>
</gene>
<dbReference type="InterPro" id="IPR020472">
    <property type="entry name" value="WD40_PAC1"/>
</dbReference>
<dbReference type="AlphaFoldDB" id="A0A401PY96"/>
<evidence type="ECO:0000313" key="4">
    <source>
        <dbReference type="EMBL" id="GCB78105.1"/>
    </source>
</evidence>
<dbReference type="PROSITE" id="PS50294">
    <property type="entry name" value="WD_REPEATS_REGION"/>
    <property type="match status" value="1"/>
</dbReference>
<dbReference type="InterPro" id="IPR036322">
    <property type="entry name" value="WD40_repeat_dom_sf"/>
</dbReference>